<name>A0A3M8ANE7_9BACL</name>
<evidence type="ECO:0000313" key="3">
    <source>
        <dbReference type="EMBL" id="RNB52716.1"/>
    </source>
</evidence>
<protein>
    <submittedName>
        <fullName evidence="3">DinB family protein</fullName>
    </submittedName>
</protein>
<reference evidence="3 4" key="1">
    <citation type="submission" date="2018-10" db="EMBL/GenBank/DDBJ databases">
        <title>Phylogenomics of Brevibacillus.</title>
        <authorList>
            <person name="Dunlap C."/>
        </authorList>
    </citation>
    <scope>NUCLEOTIDE SEQUENCE [LARGE SCALE GENOMIC DNA]</scope>
    <source>
        <strain evidence="3 4">NRRL NRS 1219</strain>
    </source>
</reference>
<proteinExistence type="predicted"/>
<accession>A0A3M8ANE7</accession>
<organism evidence="3 4">
    <name type="scientific">Brevibacillus agri</name>
    <dbReference type="NCBI Taxonomy" id="51101"/>
    <lineage>
        <taxon>Bacteria</taxon>
        <taxon>Bacillati</taxon>
        <taxon>Bacillota</taxon>
        <taxon>Bacilli</taxon>
        <taxon>Bacillales</taxon>
        <taxon>Paenibacillaceae</taxon>
        <taxon>Brevibacillus</taxon>
    </lineage>
</organism>
<dbReference type="OrthoDB" id="1495892at2"/>
<dbReference type="EMBL" id="BJOD01000045">
    <property type="protein sequence ID" value="GED27611.1"/>
    <property type="molecule type" value="Genomic_DNA"/>
</dbReference>
<dbReference type="InterPro" id="IPR034660">
    <property type="entry name" value="DinB/YfiT-like"/>
</dbReference>
<dbReference type="Gene3D" id="1.20.120.450">
    <property type="entry name" value="dinb family like domain"/>
    <property type="match status" value="1"/>
</dbReference>
<dbReference type="SUPFAM" id="SSF109854">
    <property type="entry name" value="DinB/YfiT-like putative metalloenzymes"/>
    <property type="match status" value="1"/>
</dbReference>
<evidence type="ECO:0000259" key="1">
    <source>
        <dbReference type="Pfam" id="PF12867"/>
    </source>
</evidence>
<evidence type="ECO:0000313" key="5">
    <source>
        <dbReference type="Proteomes" id="UP000317180"/>
    </source>
</evidence>
<keyword evidence="5" id="KW-1185">Reference proteome</keyword>
<dbReference type="Proteomes" id="UP000276178">
    <property type="component" value="Unassembled WGS sequence"/>
</dbReference>
<dbReference type="Proteomes" id="UP000317180">
    <property type="component" value="Unassembled WGS sequence"/>
</dbReference>
<sequence>MNPVEIVRNLEKVTAHYLQELEAFSMEQLHKKPSEDEWSLGQMYVHLIQTALHMQIPNIEKCQAGGPEVNMPGSEMGEIGKGIFAQGSLPPIRIKIPASPEYTPAQPASKEQLVNGMQAVLERMHALAPTVDDIPAHHKVEHPGFGPLAAKEWFALVEMHYRHHLHQLNRLKG</sequence>
<dbReference type="InterPro" id="IPR024775">
    <property type="entry name" value="DinB-like"/>
</dbReference>
<dbReference type="RefSeq" id="WP_122953202.1">
    <property type="nucleotide sequence ID" value="NZ_BJOD01000045.1"/>
</dbReference>
<dbReference type="AlphaFoldDB" id="A0A3M8ANE7"/>
<dbReference type="GeneID" id="82813644"/>
<dbReference type="EMBL" id="RHHN01000053">
    <property type="protein sequence ID" value="RNB52716.1"/>
    <property type="molecule type" value="Genomic_DNA"/>
</dbReference>
<dbReference type="Pfam" id="PF12867">
    <property type="entry name" value="DinB_2"/>
    <property type="match status" value="1"/>
</dbReference>
<gene>
    <name evidence="2" type="ORF">BAG01nite_37130</name>
    <name evidence="3" type="ORF">EB820_18535</name>
</gene>
<evidence type="ECO:0000313" key="2">
    <source>
        <dbReference type="EMBL" id="GED27611.1"/>
    </source>
</evidence>
<comment type="caution">
    <text evidence="3">The sequence shown here is derived from an EMBL/GenBank/DDBJ whole genome shotgun (WGS) entry which is preliminary data.</text>
</comment>
<evidence type="ECO:0000313" key="4">
    <source>
        <dbReference type="Proteomes" id="UP000276178"/>
    </source>
</evidence>
<reference evidence="2 5" key="2">
    <citation type="submission" date="2019-06" db="EMBL/GenBank/DDBJ databases">
        <title>Whole genome shotgun sequence of Brevibacillus agri NBRC 15538.</title>
        <authorList>
            <person name="Hosoyama A."/>
            <person name="Uohara A."/>
            <person name="Ohji S."/>
            <person name="Ichikawa N."/>
        </authorList>
    </citation>
    <scope>NUCLEOTIDE SEQUENCE [LARGE SCALE GENOMIC DNA]</scope>
    <source>
        <strain evidence="2 5">NBRC 15538</strain>
    </source>
</reference>
<feature type="domain" description="DinB-like" evidence="1">
    <location>
        <begin position="10"/>
        <end position="168"/>
    </location>
</feature>